<dbReference type="EMBL" id="LNIX01000057">
    <property type="protein sequence ID" value="OXA37420.1"/>
    <property type="molecule type" value="Genomic_DNA"/>
</dbReference>
<reference evidence="13 14" key="1">
    <citation type="submission" date="2015-12" db="EMBL/GenBank/DDBJ databases">
        <title>The genome of Folsomia candida.</title>
        <authorList>
            <person name="Faddeeva A."/>
            <person name="Derks M.F."/>
            <person name="Anvar Y."/>
            <person name="Smit S."/>
            <person name="Van Straalen N."/>
            <person name="Roelofs D."/>
        </authorList>
    </citation>
    <scope>NUCLEOTIDE SEQUENCE [LARGE SCALE GENOMIC DNA]</scope>
    <source>
        <strain evidence="13 14">VU population</strain>
        <tissue evidence="13">Whole body</tissue>
    </source>
</reference>
<sequence length="431" mass="50620">MSPNQVFMAGNEICESNNLSISRQPKKLEILYQNYYYDVTDFIRKHPGGSVILYYTEKGEDATHAIQQFHNRSMKKIALMLKSFKRRPANEIKNVSMTDHEVAIQTKNRALTKDFAQLFLDAEKEGLFKPCYWRIAWGIFEPILFWYLSYQLIFSSNIFLKILGCIFNALGSGRAGYTMHEGGHQSLTGKPNVDRTIRNLLWGSFWGLSGWWWTRTHTKHHAMPQRLEHDQDLETLPFLLYNSKIAKDPKQANSFFVLNQSWLYLTFHCAMCNLIWVINSCPMFMIKQRDYFGFAVTAIHWGLNYIMIPDLPSLIFIFWMRSTYIIGNFALAHSHRPVTGEPTHWVEYALTHTANIHPSLIVDWWTGYLNLHIEHHLFPTMPEFRLHMVQDRVKALAEKHGLPYEIDYYFESWNKTIQNFKKVAEEIRSST</sequence>
<dbReference type="Pfam" id="PF00487">
    <property type="entry name" value="FA_desaturase"/>
    <property type="match status" value="1"/>
</dbReference>
<feature type="domain" description="Cytochrome b5 heme-binding" evidence="12">
    <location>
        <begin position="5"/>
        <end position="77"/>
    </location>
</feature>
<keyword evidence="8" id="KW-0408">Iron</keyword>
<comment type="similarity">
    <text evidence="2">Belongs to the fatty acid desaturase type 1 family.</text>
</comment>
<accession>A0A226CXC0</accession>
<keyword evidence="3" id="KW-0349">Heme</keyword>
<dbReference type="GO" id="GO:0016020">
    <property type="term" value="C:membrane"/>
    <property type="evidence" value="ECO:0007669"/>
    <property type="project" value="UniProtKB-SubCell"/>
</dbReference>
<keyword evidence="10 11" id="KW-0472">Membrane</keyword>
<dbReference type="CDD" id="cd03506">
    <property type="entry name" value="Delta6-FADS-like"/>
    <property type="match status" value="1"/>
</dbReference>
<dbReference type="PANTHER" id="PTHR19353">
    <property type="entry name" value="FATTY ACID DESATURASE 2"/>
    <property type="match status" value="1"/>
</dbReference>
<keyword evidence="14" id="KW-1185">Reference proteome</keyword>
<keyword evidence="7" id="KW-0560">Oxidoreductase</keyword>
<organism evidence="13 14">
    <name type="scientific">Folsomia candida</name>
    <name type="common">Springtail</name>
    <dbReference type="NCBI Taxonomy" id="158441"/>
    <lineage>
        <taxon>Eukaryota</taxon>
        <taxon>Metazoa</taxon>
        <taxon>Ecdysozoa</taxon>
        <taxon>Arthropoda</taxon>
        <taxon>Hexapoda</taxon>
        <taxon>Collembola</taxon>
        <taxon>Entomobryomorpha</taxon>
        <taxon>Isotomoidea</taxon>
        <taxon>Isotomidae</taxon>
        <taxon>Proisotominae</taxon>
        <taxon>Folsomia</taxon>
    </lineage>
</organism>
<dbReference type="PANTHER" id="PTHR19353:SF88">
    <property type="entry name" value="DELTA(5) FATTY ACID DESATURASE FAT-4"/>
    <property type="match status" value="1"/>
</dbReference>
<evidence type="ECO:0000256" key="2">
    <source>
        <dbReference type="ARBA" id="ARBA00009295"/>
    </source>
</evidence>
<evidence type="ECO:0000313" key="13">
    <source>
        <dbReference type="EMBL" id="OXA37420.1"/>
    </source>
</evidence>
<dbReference type="Proteomes" id="UP000198287">
    <property type="component" value="Unassembled WGS sequence"/>
</dbReference>
<name>A0A226CXC0_FOLCA</name>
<dbReference type="Pfam" id="PF00173">
    <property type="entry name" value="Cyt-b5"/>
    <property type="match status" value="1"/>
</dbReference>
<dbReference type="SUPFAM" id="SSF55856">
    <property type="entry name" value="Cytochrome b5-like heme/steroid binding domain"/>
    <property type="match status" value="1"/>
</dbReference>
<dbReference type="Gene3D" id="3.10.120.10">
    <property type="entry name" value="Cytochrome b5-like heme/steroid binding domain"/>
    <property type="match status" value="1"/>
</dbReference>
<dbReference type="AlphaFoldDB" id="A0A226CXC0"/>
<keyword evidence="4 11" id="KW-0812">Transmembrane</keyword>
<evidence type="ECO:0000259" key="12">
    <source>
        <dbReference type="PROSITE" id="PS50255"/>
    </source>
</evidence>
<dbReference type="InterPro" id="IPR012171">
    <property type="entry name" value="Fatty_acid_desaturase"/>
</dbReference>
<evidence type="ECO:0000256" key="4">
    <source>
        <dbReference type="ARBA" id="ARBA00022692"/>
    </source>
</evidence>
<keyword evidence="9" id="KW-0443">Lipid metabolism</keyword>
<dbReference type="OrthoDB" id="260091at2759"/>
<protein>
    <submittedName>
        <fullName evidence="13">Fatty acid desaturase 3</fullName>
    </submittedName>
</protein>
<dbReference type="GO" id="GO:0020037">
    <property type="term" value="F:heme binding"/>
    <property type="evidence" value="ECO:0007669"/>
    <property type="project" value="InterPro"/>
</dbReference>
<comment type="caution">
    <text evidence="13">The sequence shown here is derived from an EMBL/GenBank/DDBJ whole genome shotgun (WGS) entry which is preliminary data.</text>
</comment>
<dbReference type="PROSITE" id="PS50255">
    <property type="entry name" value="CYTOCHROME_B5_2"/>
    <property type="match status" value="1"/>
</dbReference>
<evidence type="ECO:0000256" key="11">
    <source>
        <dbReference type="SAM" id="Phobius"/>
    </source>
</evidence>
<evidence type="ECO:0000256" key="8">
    <source>
        <dbReference type="ARBA" id="ARBA00023004"/>
    </source>
</evidence>
<dbReference type="GO" id="GO:0046872">
    <property type="term" value="F:metal ion binding"/>
    <property type="evidence" value="ECO:0007669"/>
    <property type="project" value="UniProtKB-KW"/>
</dbReference>
<evidence type="ECO:0000256" key="1">
    <source>
        <dbReference type="ARBA" id="ARBA00004141"/>
    </source>
</evidence>
<evidence type="ECO:0000256" key="5">
    <source>
        <dbReference type="ARBA" id="ARBA00022723"/>
    </source>
</evidence>
<keyword evidence="5" id="KW-0479">Metal-binding</keyword>
<dbReference type="PROSITE" id="PS00191">
    <property type="entry name" value="CYTOCHROME_B5_1"/>
    <property type="match status" value="1"/>
</dbReference>
<keyword evidence="6 11" id="KW-1133">Transmembrane helix</keyword>
<dbReference type="GO" id="GO:0006629">
    <property type="term" value="P:lipid metabolic process"/>
    <property type="evidence" value="ECO:0007669"/>
    <property type="project" value="UniProtKB-KW"/>
</dbReference>
<gene>
    <name evidence="13" type="ORF">Fcan01_27804</name>
</gene>
<evidence type="ECO:0000256" key="7">
    <source>
        <dbReference type="ARBA" id="ARBA00023002"/>
    </source>
</evidence>
<feature type="transmembrane region" description="Helical" evidence="11">
    <location>
        <begin position="261"/>
        <end position="279"/>
    </location>
</feature>
<proteinExistence type="inferred from homology"/>
<evidence type="ECO:0000256" key="3">
    <source>
        <dbReference type="ARBA" id="ARBA00022617"/>
    </source>
</evidence>
<dbReference type="InterPro" id="IPR001199">
    <property type="entry name" value="Cyt_B5-like_heme/steroid-bd"/>
</dbReference>
<evidence type="ECO:0000256" key="6">
    <source>
        <dbReference type="ARBA" id="ARBA00022989"/>
    </source>
</evidence>
<evidence type="ECO:0000256" key="9">
    <source>
        <dbReference type="ARBA" id="ARBA00023098"/>
    </source>
</evidence>
<dbReference type="PIRSF" id="PIRSF015921">
    <property type="entry name" value="FA_sphinglp_des"/>
    <property type="match status" value="1"/>
</dbReference>
<evidence type="ECO:0000256" key="10">
    <source>
        <dbReference type="ARBA" id="ARBA00023136"/>
    </source>
</evidence>
<feature type="transmembrane region" description="Helical" evidence="11">
    <location>
        <begin position="291"/>
        <end position="308"/>
    </location>
</feature>
<dbReference type="InterPro" id="IPR036400">
    <property type="entry name" value="Cyt_B5-like_heme/steroid_sf"/>
</dbReference>
<dbReference type="InterPro" id="IPR018506">
    <property type="entry name" value="Cyt_B5_heme-BS"/>
</dbReference>
<dbReference type="InterPro" id="IPR005804">
    <property type="entry name" value="FA_desaturase_dom"/>
</dbReference>
<dbReference type="GO" id="GO:0016717">
    <property type="term" value="F:oxidoreductase activity, acting on paired donors, with oxidation of a pair of donors resulting in the reduction of molecular oxygen to two molecules of water"/>
    <property type="evidence" value="ECO:0007669"/>
    <property type="project" value="TreeGrafter"/>
</dbReference>
<dbReference type="OMA" id="IMTNKSF"/>
<comment type="subcellular location">
    <subcellularLocation>
        <location evidence="1">Membrane</location>
        <topology evidence="1">Multi-pass membrane protein</topology>
    </subcellularLocation>
</comment>
<evidence type="ECO:0000313" key="14">
    <source>
        <dbReference type="Proteomes" id="UP000198287"/>
    </source>
</evidence>